<feature type="transmembrane region" description="Helical" evidence="7">
    <location>
        <begin position="184"/>
        <end position="204"/>
    </location>
</feature>
<evidence type="ECO:0000256" key="2">
    <source>
        <dbReference type="ARBA" id="ARBA00022448"/>
    </source>
</evidence>
<dbReference type="OrthoDB" id="3173654at2"/>
<evidence type="ECO:0000259" key="8">
    <source>
        <dbReference type="PROSITE" id="PS50928"/>
    </source>
</evidence>
<accession>A0A1N7CMH1</accession>
<keyword evidence="6 7" id="KW-0472">Membrane</keyword>
<evidence type="ECO:0000256" key="1">
    <source>
        <dbReference type="ARBA" id="ARBA00004651"/>
    </source>
</evidence>
<organism evidence="9 10">
    <name type="scientific">Williamsia sterculiae</name>
    <dbReference type="NCBI Taxonomy" id="1344003"/>
    <lineage>
        <taxon>Bacteria</taxon>
        <taxon>Bacillati</taxon>
        <taxon>Actinomycetota</taxon>
        <taxon>Actinomycetes</taxon>
        <taxon>Mycobacteriales</taxon>
        <taxon>Nocardiaceae</taxon>
        <taxon>Williamsia</taxon>
    </lineage>
</organism>
<feature type="domain" description="ABC transmembrane type-1" evidence="8">
    <location>
        <begin position="93"/>
        <end position="273"/>
    </location>
</feature>
<keyword evidence="2 7" id="KW-0813">Transport</keyword>
<dbReference type="Pfam" id="PF00528">
    <property type="entry name" value="BPD_transp_1"/>
    <property type="match status" value="1"/>
</dbReference>
<name>A0A1N7CMH1_9NOCA</name>
<gene>
    <name evidence="9" type="ORF">SAMN05445060_0223</name>
</gene>
<evidence type="ECO:0000256" key="6">
    <source>
        <dbReference type="ARBA" id="ARBA00023136"/>
    </source>
</evidence>
<evidence type="ECO:0000313" key="10">
    <source>
        <dbReference type="Proteomes" id="UP000186218"/>
    </source>
</evidence>
<keyword evidence="3" id="KW-1003">Cell membrane</keyword>
<keyword evidence="4 7" id="KW-0812">Transmembrane</keyword>
<evidence type="ECO:0000313" key="9">
    <source>
        <dbReference type="EMBL" id="SIR64614.1"/>
    </source>
</evidence>
<keyword evidence="5 7" id="KW-1133">Transmembrane helix</keyword>
<feature type="transmembrane region" description="Helical" evidence="7">
    <location>
        <begin position="127"/>
        <end position="152"/>
    </location>
</feature>
<dbReference type="GO" id="GO:0055085">
    <property type="term" value="P:transmembrane transport"/>
    <property type="evidence" value="ECO:0007669"/>
    <property type="project" value="InterPro"/>
</dbReference>
<dbReference type="STRING" id="1344003.SAMN05445060_0223"/>
<evidence type="ECO:0000256" key="3">
    <source>
        <dbReference type="ARBA" id="ARBA00022475"/>
    </source>
</evidence>
<feature type="transmembrane region" description="Helical" evidence="7">
    <location>
        <begin position="101"/>
        <end position="121"/>
    </location>
</feature>
<dbReference type="SUPFAM" id="SSF161098">
    <property type="entry name" value="MetI-like"/>
    <property type="match status" value="1"/>
</dbReference>
<dbReference type="GO" id="GO:0005886">
    <property type="term" value="C:plasma membrane"/>
    <property type="evidence" value="ECO:0007669"/>
    <property type="project" value="UniProtKB-SubCell"/>
</dbReference>
<proteinExistence type="inferred from homology"/>
<dbReference type="PANTHER" id="PTHR30151">
    <property type="entry name" value="ALKANE SULFONATE ABC TRANSPORTER-RELATED, MEMBRANE SUBUNIT"/>
    <property type="match status" value="1"/>
</dbReference>
<protein>
    <submittedName>
        <fullName evidence="9">NitT/TauT family transport system permease protein</fullName>
    </submittedName>
</protein>
<feature type="transmembrane region" description="Helical" evidence="7">
    <location>
        <begin position="216"/>
        <end position="235"/>
    </location>
</feature>
<reference evidence="9 10" key="1">
    <citation type="submission" date="2017-01" db="EMBL/GenBank/DDBJ databases">
        <authorList>
            <person name="Mah S.A."/>
            <person name="Swanson W.J."/>
            <person name="Moy G.W."/>
            <person name="Vacquier V.D."/>
        </authorList>
    </citation>
    <scope>NUCLEOTIDE SEQUENCE [LARGE SCALE GENOMIC DNA]</scope>
    <source>
        <strain evidence="9 10">CPCC 203464</strain>
    </source>
</reference>
<dbReference type="AlphaFoldDB" id="A0A1N7CMH1"/>
<dbReference type="Gene3D" id="1.10.3720.10">
    <property type="entry name" value="MetI-like"/>
    <property type="match status" value="1"/>
</dbReference>
<evidence type="ECO:0000256" key="7">
    <source>
        <dbReference type="RuleBase" id="RU363032"/>
    </source>
</evidence>
<sequence>MTLADTTSIPSVTASTAVDPSQTVGSAKGVRRRRVLSAAGTVLTRSVAIVAFLLLWEFAPRFGWVDTTFLPPFTQVVHAWWSLAQSGELWTDVRASLTRSLSGFAIAIVVAVPVGLLIAWYRHVEQVLSPLFAIFLNTAAVALLPVFTLILGIGETSKIAIIAYASFWPVLYNTIGGAKNVDPLLIRSARSFGIGSFALFRKVVLPAALPTIFTGIRLAGAASILVLITTEFVGAKAGLGYLISSEQFNFQIPQMYAGIITVAGIGVAFNYLLIALERRFSRWRTGA</sequence>
<dbReference type="Proteomes" id="UP000186218">
    <property type="component" value="Unassembled WGS sequence"/>
</dbReference>
<dbReference type="EMBL" id="FTNT01000001">
    <property type="protein sequence ID" value="SIR64614.1"/>
    <property type="molecule type" value="Genomic_DNA"/>
</dbReference>
<dbReference type="RefSeq" id="WP_076475737.1">
    <property type="nucleotide sequence ID" value="NZ_FTNT01000001.1"/>
</dbReference>
<evidence type="ECO:0000256" key="4">
    <source>
        <dbReference type="ARBA" id="ARBA00022692"/>
    </source>
</evidence>
<dbReference type="PANTHER" id="PTHR30151:SF16">
    <property type="entry name" value="ABC TRANSPORTER PERMEASE PROTEIN"/>
    <property type="match status" value="1"/>
</dbReference>
<feature type="transmembrane region" description="Helical" evidence="7">
    <location>
        <begin position="255"/>
        <end position="274"/>
    </location>
</feature>
<dbReference type="CDD" id="cd06261">
    <property type="entry name" value="TM_PBP2"/>
    <property type="match status" value="1"/>
</dbReference>
<comment type="subcellular location">
    <subcellularLocation>
        <location evidence="1 7">Cell membrane</location>
        <topology evidence="1 7">Multi-pass membrane protein</topology>
    </subcellularLocation>
</comment>
<keyword evidence="10" id="KW-1185">Reference proteome</keyword>
<evidence type="ECO:0000256" key="5">
    <source>
        <dbReference type="ARBA" id="ARBA00022989"/>
    </source>
</evidence>
<dbReference type="PROSITE" id="PS50928">
    <property type="entry name" value="ABC_TM1"/>
    <property type="match status" value="1"/>
</dbReference>
<dbReference type="InterPro" id="IPR000515">
    <property type="entry name" value="MetI-like"/>
</dbReference>
<feature type="transmembrane region" description="Helical" evidence="7">
    <location>
        <begin position="159"/>
        <end position="178"/>
    </location>
</feature>
<dbReference type="InterPro" id="IPR035906">
    <property type="entry name" value="MetI-like_sf"/>
</dbReference>
<comment type="similarity">
    <text evidence="7">Belongs to the binding-protein-dependent transport system permease family.</text>
</comment>